<accession>A0ABQ6G5V5</accession>
<name>A0ABQ6G5V5_9BACL</name>
<dbReference type="Gene3D" id="2.60.120.560">
    <property type="entry name" value="Exo-inulinase, domain 1"/>
    <property type="match status" value="1"/>
</dbReference>
<dbReference type="EMBL" id="BSSQ01000002">
    <property type="protein sequence ID" value="GLX66344.1"/>
    <property type="molecule type" value="Genomic_DNA"/>
</dbReference>
<comment type="caution">
    <text evidence="2">The sequence shown here is derived from an EMBL/GenBank/DDBJ whole genome shotgun (WGS) entry which is preliminary data.</text>
</comment>
<dbReference type="InterPro" id="IPR013320">
    <property type="entry name" value="ConA-like_dom_sf"/>
</dbReference>
<dbReference type="InterPro" id="IPR006626">
    <property type="entry name" value="PbH1"/>
</dbReference>
<dbReference type="InterPro" id="IPR011050">
    <property type="entry name" value="Pectin_lyase_fold/virulence"/>
</dbReference>
<feature type="domain" description="Rhamnogalacturonase A/B/Epimerase-like pectate lyase" evidence="1">
    <location>
        <begin position="10"/>
        <end position="177"/>
    </location>
</feature>
<dbReference type="SUPFAM" id="SSF51126">
    <property type="entry name" value="Pectin lyase-like"/>
    <property type="match status" value="1"/>
</dbReference>
<dbReference type="InterPro" id="IPR024535">
    <property type="entry name" value="RHGA/B-epi-like_pectate_lyase"/>
</dbReference>
<protein>
    <recommendedName>
        <fullName evidence="1">Rhamnogalacturonase A/B/Epimerase-like pectate lyase domain-containing protein</fullName>
    </recommendedName>
</protein>
<organism evidence="2 3">
    <name type="scientific">Paenibacillus glycanilyticus</name>
    <dbReference type="NCBI Taxonomy" id="126569"/>
    <lineage>
        <taxon>Bacteria</taxon>
        <taxon>Bacillati</taxon>
        <taxon>Bacillota</taxon>
        <taxon>Bacilli</taxon>
        <taxon>Bacillales</taxon>
        <taxon>Paenibacillaceae</taxon>
        <taxon>Paenibacillus</taxon>
    </lineage>
</organism>
<dbReference type="Pfam" id="PF12708">
    <property type="entry name" value="Pect-lyase_RHGA_epim"/>
    <property type="match status" value="1"/>
</dbReference>
<dbReference type="InterPro" id="IPR012334">
    <property type="entry name" value="Pectin_lyas_fold"/>
</dbReference>
<sequence length="756" mass="78849">MAVDKNTSVVTDFGAIGDGVSDDTAAFQAAINAGAGQVYVPKGSYVVKNISIPSNISLIGAGAGSVLKLHPSSVDWDMVIRLIRCSNVKISNLTIDGNRGAIGLADNQMHGIGLDSETANITVENVTIKNTCGDGIWIAGGSMANPAYLSKNIMIRDCYISNAGRQSIALVMGDQISMIGNVMDGQLDIEAEELGVNDVNVVGNIAGAIAYNNPVNGGGRVTITGNNVIKDVYIWGSSNFTFSSNAVKGKIRIENSSYGTVSNNWCSALICSGTAEGLNEQISFVGNTVDSTSLDLTDNATNGAAAWVWNSQGITFSSNNIISPKRHGILIDGGVSNIRLTANQLIDTAGTTATNGIGKVSYGGDSHIHIANNSIRNYNQGFKSDGSASSSIGTLTGNIMECRTANVASSILDNLVVEHNTFIGNAVVGFYYSQNVMIRYNRFLNTATTSRLLQVENCTSPVTEANYFKTGTTPAQLSANGSTGMNQAGAVWRQGSGQPAVNSDFIGQTYVDTASKLAYVATGSGAASADWQAVGKSGVSTSNSTIYSPSGIPFKPSVSDGGVVTWAFAGKAYDTFTRANSTTSAGAATVGGTWVAQNGKWGISNNQLYSASNGNTEKLTLPAVTGDYTLTADVLGTLDNNTNYSVPQLMIRYVDSNNHMKIYLQSGFLRLEALIANNNVVLASASATTASKTTYRISVSVTASTIMISVDGAQKISHTLSSANQTIFGTNGVTGVRLLTGGSPAAAARWDNYLIT</sequence>
<dbReference type="Gene3D" id="2.160.20.10">
    <property type="entry name" value="Single-stranded right-handed beta-helix, Pectin lyase-like"/>
    <property type="match status" value="2"/>
</dbReference>
<dbReference type="SMART" id="SM00710">
    <property type="entry name" value="PbH1"/>
    <property type="match status" value="7"/>
</dbReference>
<dbReference type="Proteomes" id="UP001157114">
    <property type="component" value="Unassembled WGS sequence"/>
</dbReference>
<gene>
    <name evidence="2" type="ORF">MU1_06880</name>
</gene>
<evidence type="ECO:0000313" key="2">
    <source>
        <dbReference type="EMBL" id="GLX66344.1"/>
    </source>
</evidence>
<dbReference type="RefSeq" id="WP_284237038.1">
    <property type="nucleotide sequence ID" value="NZ_BSSQ01000002.1"/>
</dbReference>
<proteinExistence type="predicted"/>
<keyword evidence="3" id="KW-1185">Reference proteome</keyword>
<reference evidence="2 3" key="1">
    <citation type="submission" date="2023-03" db="EMBL/GenBank/DDBJ databases">
        <title>Draft genome sequence of the bacteria which degrade cell wall of Tricholomamatutake.</title>
        <authorList>
            <person name="Konishi Y."/>
            <person name="Fukuta Y."/>
            <person name="Shirasaka N."/>
        </authorList>
    </citation>
    <scope>NUCLEOTIDE SEQUENCE [LARGE SCALE GENOMIC DNA]</scope>
    <source>
        <strain evidence="3">mu1</strain>
    </source>
</reference>
<evidence type="ECO:0000259" key="1">
    <source>
        <dbReference type="Pfam" id="PF12708"/>
    </source>
</evidence>
<dbReference type="SUPFAM" id="SSF49899">
    <property type="entry name" value="Concanavalin A-like lectins/glucanases"/>
    <property type="match status" value="1"/>
</dbReference>
<evidence type="ECO:0000313" key="3">
    <source>
        <dbReference type="Proteomes" id="UP001157114"/>
    </source>
</evidence>